<dbReference type="Gene3D" id="1.10.287.70">
    <property type="match status" value="1"/>
</dbReference>
<evidence type="ECO:0000256" key="1">
    <source>
        <dbReference type="ARBA" id="ARBA00004651"/>
    </source>
</evidence>
<comment type="subcellular location">
    <subcellularLocation>
        <location evidence="1">Cell membrane</location>
        <topology evidence="1">Multi-pass membrane protein</topology>
    </subcellularLocation>
</comment>
<keyword evidence="7" id="KW-0325">Glycoprotein</keyword>
<evidence type="ECO:0000256" key="3">
    <source>
        <dbReference type="ARBA" id="ARBA00022692"/>
    </source>
</evidence>
<proteinExistence type="predicted"/>
<keyword evidence="10" id="KW-1185">Reference proteome</keyword>
<evidence type="ECO:0000256" key="4">
    <source>
        <dbReference type="ARBA" id="ARBA00022989"/>
    </source>
</evidence>
<evidence type="ECO:0000256" key="6">
    <source>
        <dbReference type="ARBA" id="ARBA00023170"/>
    </source>
</evidence>
<organism evidence="9 10">
    <name type="scientific">Orchesella dallaii</name>
    <dbReference type="NCBI Taxonomy" id="48710"/>
    <lineage>
        <taxon>Eukaryota</taxon>
        <taxon>Metazoa</taxon>
        <taxon>Ecdysozoa</taxon>
        <taxon>Arthropoda</taxon>
        <taxon>Hexapoda</taxon>
        <taxon>Collembola</taxon>
        <taxon>Entomobryomorpha</taxon>
        <taxon>Entomobryoidea</taxon>
        <taxon>Orchesellidae</taxon>
        <taxon>Orchesellinae</taxon>
        <taxon>Orchesella</taxon>
    </lineage>
</organism>
<dbReference type="EMBL" id="CAXLJM020000164">
    <property type="protein sequence ID" value="CAL8147201.1"/>
    <property type="molecule type" value="Genomic_DNA"/>
</dbReference>
<evidence type="ECO:0000313" key="9">
    <source>
        <dbReference type="EMBL" id="CAL8147201.1"/>
    </source>
</evidence>
<dbReference type="PANTHER" id="PTHR42643:SF24">
    <property type="entry name" value="IONOTROPIC RECEPTOR 60A"/>
    <property type="match status" value="1"/>
</dbReference>
<comment type="caution">
    <text evidence="9">The sequence shown here is derived from an EMBL/GenBank/DDBJ whole genome shotgun (WGS) entry which is preliminary data.</text>
</comment>
<evidence type="ECO:0000256" key="8">
    <source>
        <dbReference type="SAM" id="Phobius"/>
    </source>
</evidence>
<accession>A0ABP1S8N4</accession>
<name>A0ABP1S8N4_9HEXA</name>
<evidence type="ECO:0000313" key="10">
    <source>
        <dbReference type="Proteomes" id="UP001642540"/>
    </source>
</evidence>
<feature type="transmembrane region" description="Helical" evidence="8">
    <location>
        <begin position="6"/>
        <end position="25"/>
    </location>
</feature>
<keyword evidence="4 8" id="KW-1133">Transmembrane helix</keyword>
<dbReference type="PANTHER" id="PTHR42643">
    <property type="entry name" value="IONOTROPIC RECEPTOR 20A-RELATED"/>
    <property type="match status" value="1"/>
</dbReference>
<evidence type="ECO:0000256" key="2">
    <source>
        <dbReference type="ARBA" id="ARBA00022475"/>
    </source>
</evidence>
<feature type="transmembrane region" description="Helical" evidence="8">
    <location>
        <begin position="409"/>
        <end position="431"/>
    </location>
</feature>
<keyword evidence="3 8" id="KW-0812">Transmembrane</keyword>
<keyword evidence="5 8" id="KW-0472">Membrane</keyword>
<feature type="transmembrane region" description="Helical" evidence="8">
    <location>
        <begin position="751"/>
        <end position="774"/>
    </location>
</feature>
<keyword evidence="2" id="KW-1003">Cell membrane</keyword>
<dbReference type="InterPro" id="IPR052192">
    <property type="entry name" value="Insect_Ionotropic_Sensory_Rcpt"/>
</dbReference>
<keyword evidence="6" id="KW-0675">Receptor</keyword>
<evidence type="ECO:0000256" key="5">
    <source>
        <dbReference type="ARBA" id="ARBA00023136"/>
    </source>
</evidence>
<gene>
    <name evidence="9" type="ORF">ODALV1_LOCUS31066</name>
</gene>
<dbReference type="Proteomes" id="UP001642540">
    <property type="component" value="Unassembled WGS sequence"/>
</dbReference>
<evidence type="ECO:0000256" key="7">
    <source>
        <dbReference type="ARBA" id="ARBA00023180"/>
    </source>
</evidence>
<reference evidence="9 10" key="1">
    <citation type="submission" date="2024-08" db="EMBL/GenBank/DDBJ databases">
        <authorList>
            <person name="Cucini C."/>
            <person name="Frati F."/>
        </authorList>
    </citation>
    <scope>NUCLEOTIDE SEQUENCE [LARGE SCALE GENOMIC DNA]</scope>
</reference>
<protein>
    <submittedName>
        <fullName evidence="9">Uncharacterized protein</fullName>
    </submittedName>
</protein>
<sequence length="843" mass="98655">MAIKLLVSPIPVIIILFVWTINLAGTQPESITSSNNPVEQFKNPKVVVGLVDLLEKISGSCHIHIISQDVHYDLAGNSKNTITTRNFRTRQSLIDSSPSTSFDSAYYTENCFVDIDFEDFWQSLNPIRMRHASQDPCMLSILLFSFETLGLKKTDRENVTTPTIYLPYLRALKELERYFLFKNRALTLPIQPAERFIVHISLSSPSDDSVWKFIDFFRRYHSVNNGVIQCKPNQPGFYVNLSSNCLEMQYFCSTCSTPNKVHISLQNFLWNDSNFGKLPYKFSPLNQWTIKYSDYSRNQNLVDYQNSKNIFLPPRNNSLVFRFAIVQLLVSSSNVSLYLNIEDENKLYPKMYVEKQLSRDYTFTFYLYDPRLNQYWLTVFVSRTEYTFFTCYTEDHLTISYYFQPFQQALWIALLTCLTILAVLTHLLLILKGFNKPDFNAYFFAYSSFLEHSYHIPDYLFDFVSTRITLGLWLLISVIFTNAYKGIAITGVTAPPEKSSVNTFSELVNDLADNGEKDDAKHGFQIFSPMLLMYLDDWMDDTLYQVNFTGVTGAAVAFVSTIFSYVVDLSDEIPLIWKMNGGLLKLYSVNATPQQKLALQKSTLYAKLQDDRNYLVPKKDEDPRYSMSYSIAVERELVQCHKRVVYIDHVDKVDREMEFLSNYYHYKNFFKSNETMLSDFKVWQFDNGHGSKLPAVFKILIESGIYRQIEYFYRRQDFLGIRLEYTRNQSQEEEFMPVKKLDLKSNVQTVFYLYFIGIFVVVGIICVEFMYYWLRSYLRSKHVRKLTVDKVNVKHVCKAKIFVRKWERNKSAEVARYVRKGYRMLQDVLLEIIFAALKKIRGK</sequence>